<dbReference type="GO" id="GO:0008270">
    <property type="term" value="F:zinc ion binding"/>
    <property type="evidence" value="ECO:0007669"/>
    <property type="project" value="InterPro"/>
</dbReference>
<evidence type="ECO:0000256" key="4">
    <source>
        <dbReference type="ARBA" id="ARBA00022727"/>
    </source>
</evidence>
<evidence type="ECO:0000256" key="9">
    <source>
        <dbReference type="ARBA" id="ARBA00071582"/>
    </source>
</evidence>
<dbReference type="FunFam" id="3.40.50.300:FF:002333">
    <property type="entry name" value="Deoxycytidylate deaminase, putative"/>
    <property type="match status" value="1"/>
</dbReference>
<organism evidence="11 12">
    <name type="scientific">Ajellomyces capsulatus (strain H143)</name>
    <name type="common">Darling's disease fungus</name>
    <name type="synonym">Histoplasma capsulatum</name>
    <dbReference type="NCBI Taxonomy" id="544712"/>
    <lineage>
        <taxon>Eukaryota</taxon>
        <taxon>Fungi</taxon>
        <taxon>Dikarya</taxon>
        <taxon>Ascomycota</taxon>
        <taxon>Pezizomycotina</taxon>
        <taxon>Eurotiomycetes</taxon>
        <taxon>Eurotiomycetidae</taxon>
        <taxon>Onygenales</taxon>
        <taxon>Ajellomycetaceae</taxon>
        <taxon>Histoplasma</taxon>
    </lineage>
</organism>
<feature type="domain" description="CMP/dCMP-type deaminase" evidence="10">
    <location>
        <begin position="214"/>
        <end position="352"/>
    </location>
</feature>
<dbReference type="OrthoDB" id="6710946at2759"/>
<dbReference type="GO" id="GO:0009165">
    <property type="term" value="P:nucleotide biosynthetic process"/>
    <property type="evidence" value="ECO:0007669"/>
    <property type="project" value="UniProtKB-KW"/>
</dbReference>
<evidence type="ECO:0000313" key="12">
    <source>
        <dbReference type="Proteomes" id="UP000002624"/>
    </source>
</evidence>
<dbReference type="VEuPathDB" id="FungiDB:HCDG_08389"/>
<dbReference type="GO" id="GO:0004132">
    <property type="term" value="F:dCMP deaminase activity"/>
    <property type="evidence" value="ECO:0007669"/>
    <property type="project" value="UniProtKB-EC"/>
</dbReference>
<dbReference type="CDD" id="cd01286">
    <property type="entry name" value="deoxycytidylate_deaminase"/>
    <property type="match status" value="1"/>
</dbReference>
<evidence type="ECO:0000256" key="1">
    <source>
        <dbReference type="ARBA" id="ARBA00001947"/>
    </source>
</evidence>
<keyword evidence="4" id="KW-0545">Nucleotide biosynthesis</keyword>
<dbReference type="Pfam" id="PF00383">
    <property type="entry name" value="dCMP_cyt_deam_1"/>
    <property type="match status" value="1"/>
</dbReference>
<dbReference type="InterPro" id="IPR002125">
    <property type="entry name" value="CMP_dCMP_dom"/>
</dbReference>
<dbReference type="FunFam" id="3.40.140.10:FF:000035">
    <property type="entry name" value="dCMP deaminase"/>
    <property type="match status" value="1"/>
</dbReference>
<evidence type="ECO:0000256" key="5">
    <source>
        <dbReference type="ARBA" id="ARBA00022801"/>
    </source>
</evidence>
<dbReference type="OMA" id="YFMRLAD"/>
<dbReference type="AlphaFoldDB" id="C6HQA8"/>
<evidence type="ECO:0000313" key="11">
    <source>
        <dbReference type="EMBL" id="EER37719.1"/>
    </source>
</evidence>
<dbReference type="InterPro" id="IPR015517">
    <property type="entry name" value="dCMP_deaminase-rel"/>
</dbReference>
<evidence type="ECO:0000256" key="6">
    <source>
        <dbReference type="ARBA" id="ARBA00022833"/>
    </source>
</evidence>
<dbReference type="Gene3D" id="3.40.50.300">
    <property type="entry name" value="P-loop containing nucleotide triphosphate hydrolases"/>
    <property type="match status" value="1"/>
</dbReference>
<dbReference type="InterPro" id="IPR035105">
    <property type="entry name" value="Deoxycytidylate_deaminase_dom"/>
</dbReference>
<reference evidence="12" key="1">
    <citation type="submission" date="2009-05" db="EMBL/GenBank/DDBJ databases">
        <title>The genome sequence of Ajellomyces capsulatus strain H143.</title>
        <authorList>
            <person name="Champion M."/>
            <person name="Cuomo C.A."/>
            <person name="Ma L.-J."/>
            <person name="Henn M.R."/>
            <person name="Sil A."/>
            <person name="Goldman B."/>
            <person name="Young S.K."/>
            <person name="Kodira C.D."/>
            <person name="Zeng Q."/>
            <person name="Koehrsen M."/>
            <person name="Alvarado L."/>
            <person name="Berlin A.M."/>
            <person name="Borenstein D."/>
            <person name="Chen Z."/>
            <person name="Engels R."/>
            <person name="Freedman E."/>
            <person name="Gellesch M."/>
            <person name="Goldberg J."/>
            <person name="Griggs A."/>
            <person name="Gujja S."/>
            <person name="Heiman D.I."/>
            <person name="Hepburn T.A."/>
            <person name="Howarth C."/>
            <person name="Jen D."/>
            <person name="Larson L."/>
            <person name="Lewis B."/>
            <person name="Mehta T."/>
            <person name="Park D."/>
            <person name="Pearson M."/>
            <person name="Roberts A."/>
            <person name="Saif S."/>
            <person name="Shea T.D."/>
            <person name="Shenoy N."/>
            <person name="Sisk P."/>
            <person name="Stolte C."/>
            <person name="Sykes S."/>
            <person name="Walk T."/>
            <person name="White J."/>
            <person name="Yandava C."/>
            <person name="Klein B."/>
            <person name="McEwen J.G."/>
            <person name="Puccia R."/>
            <person name="Goldman G.H."/>
            <person name="Felipe M.S."/>
            <person name="Nino-Vega G."/>
            <person name="San-Blas G."/>
            <person name="Taylor J.W."/>
            <person name="Mendoza L."/>
            <person name="Galagan J.E."/>
            <person name="Nusbaum C."/>
            <person name="Birren B.W."/>
        </authorList>
    </citation>
    <scope>NUCLEOTIDE SEQUENCE [LARGE SCALE GENOMIC DNA]</scope>
    <source>
        <strain evidence="12">H143</strain>
    </source>
</reference>
<dbReference type="SUPFAM" id="SSF52540">
    <property type="entry name" value="P-loop containing nucleoside triphosphate hydrolases"/>
    <property type="match status" value="1"/>
</dbReference>
<accession>C6HQA8</accession>
<dbReference type="STRING" id="544712.C6HQA8"/>
<dbReference type="HOGENOM" id="CLU_047993_0_1_1"/>
<dbReference type="PROSITE" id="PS51747">
    <property type="entry name" value="CYT_DCMP_DEAMINASES_2"/>
    <property type="match status" value="1"/>
</dbReference>
<dbReference type="InterPro" id="IPR016193">
    <property type="entry name" value="Cytidine_deaminase-like"/>
</dbReference>
<dbReference type="EMBL" id="GG692434">
    <property type="protein sequence ID" value="EER37719.1"/>
    <property type="molecule type" value="Genomic_DNA"/>
</dbReference>
<dbReference type="PROSITE" id="PS00903">
    <property type="entry name" value="CYT_DCMP_DEAMINASES_1"/>
    <property type="match status" value="1"/>
</dbReference>
<evidence type="ECO:0000256" key="7">
    <source>
        <dbReference type="ARBA" id="ARBA00038938"/>
    </source>
</evidence>
<name>C6HQA8_AJECH</name>
<dbReference type="EC" id="3.5.4.12" evidence="7"/>
<keyword evidence="3" id="KW-0479">Metal-binding</keyword>
<dbReference type="PANTHER" id="PTHR11086">
    <property type="entry name" value="DEOXYCYTIDYLATE DEAMINASE-RELATED"/>
    <property type="match status" value="1"/>
</dbReference>
<gene>
    <name evidence="11" type="ORF">HCDG_08389</name>
</gene>
<evidence type="ECO:0000259" key="10">
    <source>
        <dbReference type="PROSITE" id="PS51747"/>
    </source>
</evidence>
<sequence>MSLKLATENHRTISTSFRRLFPKNYLDRYHAIGLCGGICSGKNSVAEYLIQKHGFHQLQLSHRPNHLLGQNELPPSFGSQGPKNGAHVFQTVDELLDFVTRRWQDRWVTTDIWDEATLERLLMRPYFLLVSVDAPVSLRWSRFSERAWRRQLDPPDLEKFVLWNDKHLYDKDIGITYMTDRAQLRLFNSSSSLHDFHSALEELDLADERRLRPGWDQYFMQLASLAAQRSNCMKRRVGCVLVRGRRVMSTGYNGTPRNTKNCNEGGCPRCNCGEGGGAALSTCLCIHAEENALLEAGRERIGEGATLYCNTCPCLTCSVKIAQLGISEVVYSQSYNMDNETASILKEAGVKLRQFLPPRNGLVYLQRSSIMISNDHEVFNPELAL</sequence>
<dbReference type="SUPFAM" id="SSF53927">
    <property type="entry name" value="Cytidine deaminase-like"/>
    <property type="match status" value="1"/>
</dbReference>
<dbReference type="PANTHER" id="PTHR11086:SF18">
    <property type="entry name" value="DEOXYCYTIDYLATE DEAMINASE"/>
    <property type="match status" value="1"/>
</dbReference>
<dbReference type="GO" id="GO:0005737">
    <property type="term" value="C:cytoplasm"/>
    <property type="evidence" value="ECO:0007669"/>
    <property type="project" value="TreeGrafter"/>
</dbReference>
<evidence type="ECO:0000256" key="3">
    <source>
        <dbReference type="ARBA" id="ARBA00022723"/>
    </source>
</evidence>
<keyword evidence="5" id="KW-0378">Hydrolase</keyword>
<evidence type="ECO:0000256" key="2">
    <source>
        <dbReference type="ARBA" id="ARBA00006576"/>
    </source>
</evidence>
<protein>
    <recommendedName>
        <fullName evidence="9">Deoxycytidylate deaminase</fullName>
        <ecNumber evidence="7">3.5.4.12</ecNumber>
    </recommendedName>
    <alternativeName>
        <fullName evidence="8">dCMP deaminase</fullName>
    </alternativeName>
</protein>
<dbReference type="InterPro" id="IPR027417">
    <property type="entry name" value="P-loop_NTPase"/>
</dbReference>
<dbReference type="Proteomes" id="UP000002624">
    <property type="component" value="Unassembled WGS sequence"/>
</dbReference>
<dbReference type="Gene3D" id="3.40.140.10">
    <property type="entry name" value="Cytidine Deaminase, domain 2"/>
    <property type="match status" value="1"/>
</dbReference>
<proteinExistence type="inferred from homology"/>
<keyword evidence="6" id="KW-0862">Zinc</keyword>
<comment type="similarity">
    <text evidence="2">Belongs to the cytidine and deoxycytidylate deaminase family.</text>
</comment>
<evidence type="ECO:0000256" key="8">
    <source>
        <dbReference type="ARBA" id="ARBA00041763"/>
    </source>
</evidence>
<comment type="cofactor">
    <cofactor evidence="1">
        <name>Zn(2+)</name>
        <dbReference type="ChEBI" id="CHEBI:29105"/>
    </cofactor>
</comment>
<dbReference type="InterPro" id="IPR016192">
    <property type="entry name" value="APOBEC/CMP_deaminase_Zn-bd"/>
</dbReference>